<reference evidence="2" key="1">
    <citation type="submission" date="2020-11" db="EMBL/GenBank/DDBJ databases">
        <authorList>
            <consortium name="DOE Joint Genome Institute"/>
            <person name="Ahrendt S."/>
            <person name="Riley R."/>
            <person name="Andreopoulos W."/>
            <person name="Labutti K."/>
            <person name="Pangilinan J."/>
            <person name="Ruiz-Duenas F.J."/>
            <person name="Barrasa J.M."/>
            <person name="Sanchez-Garcia M."/>
            <person name="Camarero S."/>
            <person name="Miyauchi S."/>
            <person name="Serrano A."/>
            <person name="Linde D."/>
            <person name="Babiker R."/>
            <person name="Drula E."/>
            <person name="Ayuso-Fernandez I."/>
            <person name="Pacheco R."/>
            <person name="Padilla G."/>
            <person name="Ferreira P."/>
            <person name="Barriuso J."/>
            <person name="Kellner H."/>
            <person name="Castanera R."/>
            <person name="Alfaro M."/>
            <person name="Ramirez L."/>
            <person name="Pisabarro A.G."/>
            <person name="Kuo A."/>
            <person name="Tritt A."/>
            <person name="Lipzen A."/>
            <person name="He G."/>
            <person name="Yan M."/>
            <person name="Ng V."/>
            <person name="Cullen D."/>
            <person name="Martin F."/>
            <person name="Rosso M.-N."/>
            <person name="Henrissat B."/>
            <person name="Hibbett D."/>
            <person name="Martinez A.T."/>
            <person name="Grigoriev I.V."/>
        </authorList>
    </citation>
    <scope>NUCLEOTIDE SEQUENCE</scope>
    <source>
        <strain evidence="2">CBS 247.69</strain>
    </source>
</reference>
<feature type="non-terminal residue" evidence="2">
    <location>
        <position position="1"/>
    </location>
</feature>
<accession>A0A9P5XR99</accession>
<protein>
    <submittedName>
        <fullName evidence="2">Uncharacterized protein</fullName>
    </submittedName>
</protein>
<dbReference type="Proteomes" id="UP000807353">
    <property type="component" value="Unassembled WGS sequence"/>
</dbReference>
<keyword evidence="3" id="KW-1185">Reference proteome</keyword>
<proteinExistence type="predicted"/>
<evidence type="ECO:0000313" key="2">
    <source>
        <dbReference type="EMBL" id="KAF9455458.1"/>
    </source>
</evidence>
<organism evidence="2 3">
    <name type="scientific">Collybia nuda</name>
    <dbReference type="NCBI Taxonomy" id="64659"/>
    <lineage>
        <taxon>Eukaryota</taxon>
        <taxon>Fungi</taxon>
        <taxon>Dikarya</taxon>
        <taxon>Basidiomycota</taxon>
        <taxon>Agaricomycotina</taxon>
        <taxon>Agaricomycetes</taxon>
        <taxon>Agaricomycetidae</taxon>
        <taxon>Agaricales</taxon>
        <taxon>Tricholomatineae</taxon>
        <taxon>Clitocybaceae</taxon>
        <taxon>Collybia</taxon>
    </lineage>
</organism>
<sequence>TTTALGQALRRFANITCKVFDTKELPREEAARGRRKVAVAARKGKGKEKAPADSAGRKPKKKDGQLRKLFNLCTYKLHALGDYVKSIRLYGTTDNYSTQVGELEHRRVKRFYARTNKLRQFTRQIAKHQRCERILRNMRLRHEQGLQAQPIEPENTNTPIPPPIQAHTKHTASVPFEVSEPLANTPPSLHHHVSESTKQYENVTQWLTEHSDDPAMIDFLPRLKDHLLGRILGRLFDGDETPFSDDDRNTISFVNNKIYKHKVIRINYTTYDMRRSQDSINPRTHADIMVLSREDPNSRDSHPYWYARVVGIFHAQVRHVGPDSKSDEPQKMVFLWVRWFGRNLEYRAGWTARRLHCVGFVDGVDPQAFGFLDPSEVIRGVHMIPAFAHGHTSSLLGPSIARQVTENDEDWMFYYVGMFVDRDMFMRFRGGGIGHKAMWDALAKINEEFHGLFEEDEDDDPMI</sequence>
<evidence type="ECO:0000256" key="1">
    <source>
        <dbReference type="SAM" id="MobiDB-lite"/>
    </source>
</evidence>
<dbReference type="OrthoDB" id="2687259at2759"/>
<dbReference type="EMBL" id="MU150665">
    <property type="protein sequence ID" value="KAF9455458.1"/>
    <property type="molecule type" value="Genomic_DNA"/>
</dbReference>
<feature type="region of interest" description="Disordered" evidence="1">
    <location>
        <begin position="29"/>
        <end position="63"/>
    </location>
</feature>
<evidence type="ECO:0000313" key="3">
    <source>
        <dbReference type="Proteomes" id="UP000807353"/>
    </source>
</evidence>
<comment type="caution">
    <text evidence="2">The sequence shown here is derived from an EMBL/GenBank/DDBJ whole genome shotgun (WGS) entry which is preliminary data.</text>
</comment>
<feature type="non-terminal residue" evidence="2">
    <location>
        <position position="463"/>
    </location>
</feature>
<dbReference type="AlphaFoldDB" id="A0A9P5XR99"/>
<gene>
    <name evidence="2" type="ORF">BDZ94DRAFT_1278112</name>
</gene>
<name>A0A9P5XR99_9AGAR</name>
<feature type="compositionally biased region" description="Basic residues" evidence="1">
    <location>
        <begin position="33"/>
        <end position="46"/>
    </location>
</feature>